<sequence>MTDWKSPAVVTAEYCASLALPTFLTIQIWVTPADALVKLYHVIGGVLIWEFVVNIGFEYSVFTGKRKFRSSFLVRRVQPGQEYEMINSSWYMQLYLGARWFPMFAIIGILVRFDSANRINCQLFSYPLDDFCLGPDRAAHIFHTCDPGSGVTVIRATWSGGICKITNPSETKINFLVTFVTDLVLLALMLTGLLRWENARQRGGVWWLLYTQGLAWMIIVVVAEALVTVTDTSSPGFRSIESEWTREPLITMTICASRVYRGLADYFLYNEANMQMSGRLSEPPIKYLVPRSDQSSLALGPSGMPDGHMFGVDPLAPPKHHSDQGKLMKYGEIELCSAASQLEFALKGRFRIDTPIYKFAVDTRLSHSVHLFIGVCAWALARRVNQPPLIIVK</sequence>
<organism evidence="2 3">
    <name type="scientific">Lactarius akahatsu</name>
    <dbReference type="NCBI Taxonomy" id="416441"/>
    <lineage>
        <taxon>Eukaryota</taxon>
        <taxon>Fungi</taxon>
        <taxon>Dikarya</taxon>
        <taxon>Basidiomycota</taxon>
        <taxon>Agaricomycotina</taxon>
        <taxon>Agaricomycetes</taxon>
        <taxon>Russulales</taxon>
        <taxon>Russulaceae</taxon>
        <taxon>Lactarius</taxon>
    </lineage>
</organism>
<proteinExistence type="predicted"/>
<feature type="transmembrane region" description="Helical" evidence="1">
    <location>
        <begin position="206"/>
        <end position="229"/>
    </location>
</feature>
<keyword evidence="3" id="KW-1185">Reference proteome</keyword>
<evidence type="ECO:0000256" key="1">
    <source>
        <dbReference type="SAM" id="Phobius"/>
    </source>
</evidence>
<protein>
    <recommendedName>
        <fullName evidence="4">Transmembrane protein</fullName>
    </recommendedName>
</protein>
<feature type="transmembrane region" description="Helical" evidence="1">
    <location>
        <begin position="12"/>
        <end position="30"/>
    </location>
</feature>
<evidence type="ECO:0008006" key="4">
    <source>
        <dbReference type="Google" id="ProtNLM"/>
    </source>
</evidence>
<feature type="transmembrane region" description="Helical" evidence="1">
    <location>
        <begin position="94"/>
        <end position="113"/>
    </location>
</feature>
<dbReference type="AlphaFoldDB" id="A0AAD4LI29"/>
<dbReference type="EMBL" id="JAKELL010000023">
    <property type="protein sequence ID" value="KAH8992170.1"/>
    <property type="molecule type" value="Genomic_DNA"/>
</dbReference>
<name>A0AAD4LI29_9AGAM</name>
<gene>
    <name evidence="2" type="ORF">EDB92DRAFT_1816015</name>
</gene>
<accession>A0AAD4LI29</accession>
<feature type="transmembrane region" description="Helical" evidence="1">
    <location>
        <begin position="42"/>
        <end position="62"/>
    </location>
</feature>
<keyword evidence="1" id="KW-0472">Membrane</keyword>
<evidence type="ECO:0000313" key="2">
    <source>
        <dbReference type="EMBL" id="KAH8992170.1"/>
    </source>
</evidence>
<keyword evidence="1" id="KW-1133">Transmembrane helix</keyword>
<evidence type="ECO:0000313" key="3">
    <source>
        <dbReference type="Proteomes" id="UP001201163"/>
    </source>
</evidence>
<comment type="caution">
    <text evidence="2">The sequence shown here is derived from an EMBL/GenBank/DDBJ whole genome shotgun (WGS) entry which is preliminary data.</text>
</comment>
<feature type="transmembrane region" description="Helical" evidence="1">
    <location>
        <begin position="175"/>
        <end position="194"/>
    </location>
</feature>
<reference evidence="2" key="1">
    <citation type="submission" date="2022-01" db="EMBL/GenBank/DDBJ databases">
        <title>Comparative genomics reveals a dynamic genome evolution in the ectomycorrhizal milk-cap (Lactarius) mushrooms.</title>
        <authorList>
            <consortium name="DOE Joint Genome Institute"/>
            <person name="Lebreton A."/>
            <person name="Tang N."/>
            <person name="Kuo A."/>
            <person name="LaButti K."/>
            <person name="Drula E."/>
            <person name="Barry K."/>
            <person name="Clum A."/>
            <person name="Lipzen A."/>
            <person name="Mousain D."/>
            <person name="Ng V."/>
            <person name="Wang R."/>
            <person name="Wang X."/>
            <person name="Dai Y."/>
            <person name="Henrissat B."/>
            <person name="Grigoriev I.V."/>
            <person name="Guerin-Laguette A."/>
            <person name="Yu F."/>
            <person name="Martin F.M."/>
        </authorList>
    </citation>
    <scope>NUCLEOTIDE SEQUENCE</scope>
    <source>
        <strain evidence="2">QP</strain>
    </source>
</reference>
<dbReference type="Proteomes" id="UP001201163">
    <property type="component" value="Unassembled WGS sequence"/>
</dbReference>
<keyword evidence="1" id="KW-0812">Transmembrane</keyword>